<dbReference type="AlphaFoldDB" id="A0A081BB37"/>
<protein>
    <recommendedName>
        <fullName evidence="3">Flagellar assembly protein FliH/Type III secretion system HrpE domain-containing protein</fullName>
    </recommendedName>
</protein>
<proteinExistence type="predicted"/>
<gene>
    <name evidence="1" type="ORF">M2A_1754</name>
</gene>
<evidence type="ECO:0000313" key="1">
    <source>
        <dbReference type="EMBL" id="GAK45255.1"/>
    </source>
</evidence>
<name>A0A081BB37_9HYPH</name>
<organism evidence="1 2">
    <name type="scientific">Tepidicaulis marinus</name>
    <dbReference type="NCBI Taxonomy" id="1333998"/>
    <lineage>
        <taxon>Bacteria</taxon>
        <taxon>Pseudomonadati</taxon>
        <taxon>Pseudomonadota</taxon>
        <taxon>Alphaproteobacteria</taxon>
        <taxon>Hyphomicrobiales</taxon>
        <taxon>Parvibaculaceae</taxon>
        <taxon>Tepidicaulis</taxon>
    </lineage>
</organism>
<accession>A0A081BB37</accession>
<evidence type="ECO:0000313" key="2">
    <source>
        <dbReference type="Proteomes" id="UP000028702"/>
    </source>
</evidence>
<keyword evidence="2" id="KW-1185">Reference proteome</keyword>
<dbReference type="EMBL" id="BBIO01000008">
    <property type="protein sequence ID" value="GAK45255.1"/>
    <property type="molecule type" value="Genomic_DNA"/>
</dbReference>
<comment type="caution">
    <text evidence="1">The sequence shown here is derived from an EMBL/GenBank/DDBJ whole genome shotgun (WGS) entry which is preliminary data.</text>
</comment>
<dbReference type="Proteomes" id="UP000028702">
    <property type="component" value="Unassembled WGS sequence"/>
</dbReference>
<sequence length="225" mass="24163">MGMAATRPYAFEPLDKPARLAVVEEAETPEKLETRLKEEFAAQLDEARAEAFAQGKSEGVREGRLLAERDSSMQARQVTLDLLSEITRGVGLLDEETCRLEKEALGAVKTFFSQLAPRLMEETLAARCETLLQDAFLQLADSRQLLIGVHPGAAASVEALLASVEVPAGVEVLVRAQEALPAGGIDIRWAHGGVSFDPAAILALLAPADGAAQNDMETREEGEAR</sequence>
<reference evidence="1 2" key="1">
    <citation type="submission" date="2014-07" db="EMBL/GenBank/DDBJ databases">
        <title>Tepidicaulis marinum gen. nov., sp. nov., a novel marine bacterium denitrifying nitrate to nitrous oxide strictly under microaerobic conditions.</title>
        <authorList>
            <person name="Takeuchi M."/>
            <person name="Yamagishi T."/>
            <person name="Kamagata Y."/>
            <person name="Oshima K."/>
            <person name="Hattori M."/>
            <person name="Katayama T."/>
            <person name="Hanada S."/>
            <person name="Tamaki H."/>
            <person name="Marumo K."/>
            <person name="Maeda H."/>
            <person name="Nedachi M."/>
            <person name="Iwasaki W."/>
            <person name="Suwa Y."/>
            <person name="Sakata S."/>
        </authorList>
    </citation>
    <scope>NUCLEOTIDE SEQUENCE [LARGE SCALE GENOMIC DNA]</scope>
    <source>
        <strain evidence="1 2">MA2</strain>
    </source>
</reference>
<dbReference type="STRING" id="1333998.M2A_1754"/>
<evidence type="ECO:0008006" key="3">
    <source>
        <dbReference type="Google" id="ProtNLM"/>
    </source>
</evidence>